<dbReference type="InterPro" id="IPR000223">
    <property type="entry name" value="Pept_S26A_signal_pept_1"/>
</dbReference>
<dbReference type="GO" id="GO:0005886">
    <property type="term" value="C:plasma membrane"/>
    <property type="evidence" value="ECO:0007669"/>
    <property type="project" value="UniProtKB-SubCell"/>
</dbReference>
<keyword evidence="9" id="KW-1133">Transmembrane helix</keyword>
<evidence type="ECO:0000256" key="2">
    <source>
        <dbReference type="ARBA" id="ARBA00004401"/>
    </source>
</evidence>
<dbReference type="PANTHER" id="PTHR43390:SF1">
    <property type="entry name" value="CHLOROPLAST PROCESSING PEPTIDASE"/>
    <property type="match status" value="1"/>
</dbReference>
<dbReference type="PROSITE" id="PS00761">
    <property type="entry name" value="SPASE_I_3"/>
    <property type="match status" value="1"/>
</dbReference>
<dbReference type="InterPro" id="IPR019756">
    <property type="entry name" value="Pept_S26A_signal_pept_1_Ser-AS"/>
</dbReference>
<reference evidence="15 16" key="1">
    <citation type="submission" date="2017-11" db="EMBL/GenBank/DDBJ databases">
        <title>Comparitive Functional Genomics of Dry Heat Resistant strains isolated from the Viking Spacecraft.</title>
        <authorList>
            <person name="Seuylemezian A."/>
            <person name="Cooper K."/>
            <person name="Vaishampayan P."/>
        </authorList>
    </citation>
    <scope>NUCLEOTIDE SEQUENCE [LARGE SCALE GENOMIC DNA]</scope>
    <source>
        <strain evidence="15 16">V32-6</strain>
    </source>
</reference>
<comment type="similarity">
    <text evidence="3 13">Belongs to the peptidase S26 family.</text>
</comment>
<dbReference type="Gene3D" id="2.10.109.10">
    <property type="entry name" value="Umud Fragment, subunit A"/>
    <property type="match status" value="1"/>
</dbReference>
<evidence type="ECO:0000256" key="10">
    <source>
        <dbReference type="ARBA" id="ARBA00023136"/>
    </source>
</evidence>
<evidence type="ECO:0000256" key="13">
    <source>
        <dbReference type="RuleBase" id="RU362042"/>
    </source>
</evidence>
<dbReference type="InterPro" id="IPR019758">
    <property type="entry name" value="Pept_S26A_signal_pept_1_CS"/>
</dbReference>
<dbReference type="CDD" id="cd06530">
    <property type="entry name" value="S26_SPase_I"/>
    <property type="match status" value="1"/>
</dbReference>
<evidence type="ECO:0000256" key="9">
    <source>
        <dbReference type="ARBA" id="ARBA00022989"/>
    </source>
</evidence>
<dbReference type="FunFam" id="2.10.109.10:FF:000008">
    <property type="entry name" value="Signal peptidase I"/>
    <property type="match status" value="1"/>
</dbReference>
<dbReference type="SUPFAM" id="SSF51306">
    <property type="entry name" value="LexA/Signal peptidase"/>
    <property type="match status" value="1"/>
</dbReference>
<evidence type="ECO:0000256" key="12">
    <source>
        <dbReference type="RuleBase" id="RU003993"/>
    </source>
</evidence>
<proteinExistence type="inferred from homology"/>
<evidence type="ECO:0000256" key="8">
    <source>
        <dbReference type="ARBA" id="ARBA00022801"/>
    </source>
</evidence>
<dbReference type="EMBL" id="PGVE01000063">
    <property type="protein sequence ID" value="PLS03119.1"/>
    <property type="molecule type" value="Genomic_DNA"/>
</dbReference>
<evidence type="ECO:0000256" key="3">
    <source>
        <dbReference type="ARBA" id="ARBA00009370"/>
    </source>
</evidence>
<comment type="caution">
    <text evidence="15">The sequence shown here is derived from an EMBL/GenBank/DDBJ whole genome shotgun (WGS) entry which is preliminary data.</text>
</comment>
<evidence type="ECO:0000256" key="4">
    <source>
        <dbReference type="ARBA" id="ARBA00013208"/>
    </source>
</evidence>
<evidence type="ECO:0000313" key="15">
    <source>
        <dbReference type="EMBL" id="PLS03119.1"/>
    </source>
</evidence>
<keyword evidence="10" id="KW-0472">Membrane</keyword>
<dbReference type="EC" id="3.4.21.89" evidence="4 12"/>
<sequence>MVSSNSKKEFVGWGKSLVIAAGMAALIRTFLFSPYIVEGASMEPTLHNQEKIFVNKVYYSSQFTRGDIVIIKGSTENYVKRVIGKPGDTIEMKDDQLLINGEPYKEAYLSENRKEAKSIGSKLTGDFGPIVVPAANYFVMGDNRLKSMDSRNGLGFIKQSEIIGKSEFVIYPFSDIRTVK</sequence>
<evidence type="ECO:0000256" key="1">
    <source>
        <dbReference type="ARBA" id="ARBA00000677"/>
    </source>
</evidence>
<keyword evidence="7" id="KW-0812">Transmembrane</keyword>
<keyword evidence="5" id="KW-1003">Cell membrane</keyword>
<evidence type="ECO:0000259" key="14">
    <source>
        <dbReference type="Pfam" id="PF10502"/>
    </source>
</evidence>
<keyword evidence="16" id="KW-1185">Reference proteome</keyword>
<dbReference type="GO" id="GO:0004252">
    <property type="term" value="F:serine-type endopeptidase activity"/>
    <property type="evidence" value="ECO:0007669"/>
    <property type="project" value="InterPro"/>
</dbReference>
<comment type="subcellular location">
    <subcellularLocation>
        <location evidence="2">Cell membrane</location>
        <topology evidence="2">Single-pass type II membrane protein</topology>
    </subcellularLocation>
    <subcellularLocation>
        <location evidence="13">Membrane</location>
        <topology evidence="13">Single-pass type II membrane protein</topology>
    </subcellularLocation>
</comment>
<dbReference type="GO" id="GO:0006465">
    <property type="term" value="P:signal peptide processing"/>
    <property type="evidence" value="ECO:0007669"/>
    <property type="project" value="InterPro"/>
</dbReference>
<evidence type="ECO:0000256" key="11">
    <source>
        <dbReference type="PIRSR" id="PIRSR600223-1"/>
    </source>
</evidence>
<evidence type="ECO:0000313" key="16">
    <source>
        <dbReference type="Proteomes" id="UP000234950"/>
    </source>
</evidence>
<dbReference type="GO" id="GO:0009003">
    <property type="term" value="F:signal peptidase activity"/>
    <property type="evidence" value="ECO:0007669"/>
    <property type="project" value="UniProtKB-EC"/>
</dbReference>
<dbReference type="RefSeq" id="WP_101648850.1">
    <property type="nucleotide sequence ID" value="NZ_PGVE01000063.1"/>
</dbReference>
<feature type="active site" evidence="11">
    <location>
        <position position="80"/>
    </location>
</feature>
<dbReference type="NCBIfam" id="TIGR02227">
    <property type="entry name" value="sigpep_I_bact"/>
    <property type="match status" value="1"/>
</dbReference>
<dbReference type="InterPro" id="IPR036286">
    <property type="entry name" value="LexA/Signal_pep-like_sf"/>
</dbReference>
<evidence type="ECO:0000256" key="6">
    <source>
        <dbReference type="ARBA" id="ARBA00022670"/>
    </source>
</evidence>
<dbReference type="PROSITE" id="PS00501">
    <property type="entry name" value="SPASE_I_1"/>
    <property type="match status" value="1"/>
</dbReference>
<dbReference type="PRINTS" id="PR00727">
    <property type="entry name" value="LEADERPTASE"/>
</dbReference>
<feature type="active site" evidence="11">
    <location>
        <position position="41"/>
    </location>
</feature>
<dbReference type="OrthoDB" id="9802919at2"/>
<dbReference type="Pfam" id="PF10502">
    <property type="entry name" value="Peptidase_S26"/>
    <property type="match status" value="1"/>
</dbReference>
<dbReference type="InterPro" id="IPR019757">
    <property type="entry name" value="Pept_S26A_signal_pept_1_Lys-AS"/>
</dbReference>
<comment type="catalytic activity">
    <reaction evidence="1 12">
        <text>Cleavage of hydrophobic, N-terminal signal or leader sequences from secreted and periplasmic proteins.</text>
        <dbReference type="EC" id="3.4.21.89"/>
    </reaction>
</comment>
<keyword evidence="6 12" id="KW-0645">Protease</keyword>
<evidence type="ECO:0000256" key="5">
    <source>
        <dbReference type="ARBA" id="ARBA00022475"/>
    </source>
</evidence>
<name>A0A2N5HC72_9BACI</name>
<organism evidence="15 16">
    <name type="scientific">Neobacillus cucumis</name>
    <dbReference type="NCBI Taxonomy" id="1740721"/>
    <lineage>
        <taxon>Bacteria</taxon>
        <taxon>Bacillati</taxon>
        <taxon>Bacillota</taxon>
        <taxon>Bacilli</taxon>
        <taxon>Bacillales</taxon>
        <taxon>Bacillaceae</taxon>
        <taxon>Neobacillus</taxon>
    </lineage>
</organism>
<keyword evidence="8 12" id="KW-0378">Hydrolase</keyword>
<dbReference type="AlphaFoldDB" id="A0A2N5HC72"/>
<evidence type="ECO:0000256" key="7">
    <source>
        <dbReference type="ARBA" id="ARBA00022692"/>
    </source>
</evidence>
<accession>A0A2N5HC72</accession>
<gene>
    <name evidence="15" type="primary">lepB</name>
    <name evidence="15" type="ORF">CVD27_15765</name>
</gene>
<dbReference type="PROSITE" id="PS00760">
    <property type="entry name" value="SPASE_I_2"/>
    <property type="match status" value="1"/>
</dbReference>
<dbReference type="InterPro" id="IPR019533">
    <property type="entry name" value="Peptidase_S26"/>
</dbReference>
<feature type="domain" description="Peptidase S26" evidence="14">
    <location>
        <begin position="12"/>
        <end position="171"/>
    </location>
</feature>
<protein>
    <recommendedName>
        <fullName evidence="4 12">Signal peptidase I</fullName>
        <ecNumber evidence="4 12">3.4.21.89</ecNumber>
    </recommendedName>
</protein>
<dbReference type="PANTHER" id="PTHR43390">
    <property type="entry name" value="SIGNAL PEPTIDASE I"/>
    <property type="match status" value="1"/>
</dbReference>
<dbReference type="Proteomes" id="UP000234950">
    <property type="component" value="Unassembled WGS sequence"/>
</dbReference>